<reference evidence="2" key="1">
    <citation type="journal article" date="2014" name="Front. Microbiol.">
        <title>High frequency of phylogenetically diverse reductive dehalogenase-homologous genes in deep subseafloor sedimentary metagenomes.</title>
        <authorList>
            <person name="Kawai M."/>
            <person name="Futagami T."/>
            <person name="Toyoda A."/>
            <person name="Takaki Y."/>
            <person name="Nishi S."/>
            <person name="Hori S."/>
            <person name="Arai W."/>
            <person name="Tsubouchi T."/>
            <person name="Morono Y."/>
            <person name="Uchiyama I."/>
            <person name="Ito T."/>
            <person name="Fujiyama A."/>
            <person name="Inagaki F."/>
            <person name="Takami H."/>
        </authorList>
    </citation>
    <scope>NUCLEOTIDE SEQUENCE</scope>
    <source>
        <strain evidence="2">Expedition CK06-06</strain>
    </source>
</reference>
<dbReference type="InterPro" id="IPR027623">
    <property type="entry name" value="AmmeMemoSam_A"/>
</dbReference>
<evidence type="ECO:0000313" key="2">
    <source>
        <dbReference type="EMBL" id="GAG67892.1"/>
    </source>
</evidence>
<comment type="caution">
    <text evidence="2">The sequence shown here is derived from an EMBL/GenBank/DDBJ whole genome shotgun (WGS) entry which is preliminary data.</text>
</comment>
<dbReference type="InterPro" id="IPR023473">
    <property type="entry name" value="AMMECR1"/>
</dbReference>
<dbReference type="SUPFAM" id="SSF143447">
    <property type="entry name" value="AMMECR1-like"/>
    <property type="match status" value="1"/>
</dbReference>
<dbReference type="NCBIfam" id="TIGR04335">
    <property type="entry name" value="AmmeMemoSam_A"/>
    <property type="match status" value="1"/>
</dbReference>
<organism evidence="2">
    <name type="scientific">marine sediment metagenome</name>
    <dbReference type="NCBI Taxonomy" id="412755"/>
    <lineage>
        <taxon>unclassified sequences</taxon>
        <taxon>metagenomes</taxon>
        <taxon>ecological metagenomes</taxon>
    </lineage>
</organism>
<accession>X1ADD0</accession>
<dbReference type="InterPro" id="IPR036071">
    <property type="entry name" value="AMMECR1_dom_sf"/>
</dbReference>
<dbReference type="PROSITE" id="PS51112">
    <property type="entry name" value="AMMECR1"/>
    <property type="match status" value="1"/>
</dbReference>
<gene>
    <name evidence="2" type="ORF">S01H4_04954</name>
</gene>
<dbReference type="Gene3D" id="3.30.1490.150">
    <property type="entry name" value="Hypothetical protein ph0010, domain 2"/>
    <property type="match status" value="1"/>
</dbReference>
<dbReference type="NCBIfam" id="TIGR00296">
    <property type="entry name" value="TIGR00296 family protein"/>
    <property type="match status" value="1"/>
</dbReference>
<name>X1ADD0_9ZZZZ</name>
<feature type="domain" description="AMMECR1" evidence="1">
    <location>
        <begin position="9"/>
        <end position="192"/>
    </location>
</feature>
<dbReference type="AlphaFoldDB" id="X1ADD0"/>
<dbReference type="InterPro" id="IPR002733">
    <property type="entry name" value="AMMECR1_domain"/>
</dbReference>
<dbReference type="PANTHER" id="PTHR13016">
    <property type="entry name" value="AMMECR1 HOMOLOG"/>
    <property type="match status" value="1"/>
</dbReference>
<dbReference type="InterPro" id="IPR027485">
    <property type="entry name" value="AMMECR1_N"/>
</dbReference>
<proteinExistence type="predicted"/>
<dbReference type="Gene3D" id="3.30.700.20">
    <property type="entry name" value="Hypothetical protein ph0010, domain 1"/>
    <property type="match status" value="1"/>
</dbReference>
<dbReference type="EMBL" id="BART01001383">
    <property type="protein sequence ID" value="GAG67892.1"/>
    <property type="molecule type" value="Genomic_DNA"/>
</dbReference>
<protein>
    <recommendedName>
        <fullName evidence="1">AMMECR1 domain-containing protein</fullName>
    </recommendedName>
</protein>
<evidence type="ECO:0000259" key="1">
    <source>
        <dbReference type="PROSITE" id="PS51112"/>
    </source>
</evidence>
<dbReference type="Pfam" id="PF01871">
    <property type="entry name" value="AMMECR1"/>
    <property type="match status" value="1"/>
</dbReference>
<sequence length="193" mass="21756">MENIELTLEHKKTLIKIARESIDSAVNGRAAPEYKIDDVILNTMCGAFVTLHSDGNLRGCIGNITAETPLWETIRNMAIESALRDPRFPSVSPRELKSVNIEISVLSPLKRINNLEEIEVGKHGLFIKEGFYQGLLLPQVATDYGWNRIQFLEQTCYKAGLDKDCYKQKTTEISIFSAIVFGEKDLGKHRSDK</sequence>
<dbReference type="PANTHER" id="PTHR13016:SF0">
    <property type="entry name" value="AMME SYNDROME CANDIDATE GENE 1 PROTEIN"/>
    <property type="match status" value="1"/>
</dbReference>